<dbReference type="PANTHER" id="PTHR33840:SF1">
    <property type="entry name" value="TLE1 PHOSPHOLIPASE DOMAIN-CONTAINING PROTEIN"/>
    <property type="match status" value="1"/>
</dbReference>
<organism evidence="3 4">
    <name type="scientific">Prevotella intermedia</name>
    <dbReference type="NCBI Taxonomy" id="28131"/>
    <lineage>
        <taxon>Bacteria</taxon>
        <taxon>Pseudomonadati</taxon>
        <taxon>Bacteroidota</taxon>
        <taxon>Bacteroidia</taxon>
        <taxon>Bacteroidales</taxon>
        <taxon>Prevotellaceae</taxon>
        <taxon>Prevotella</taxon>
    </lineage>
</organism>
<feature type="region of interest" description="Disordered" evidence="1">
    <location>
        <begin position="95"/>
        <end position="124"/>
    </location>
</feature>
<evidence type="ECO:0000313" key="3">
    <source>
        <dbReference type="EMBL" id="ATV27389.1"/>
    </source>
</evidence>
<gene>
    <name evidence="3" type="ORF">CTM62_11565</name>
</gene>
<feature type="compositionally biased region" description="Basic and acidic residues" evidence="1">
    <location>
        <begin position="104"/>
        <end position="114"/>
    </location>
</feature>
<accession>A0A2D3L9Y3</accession>
<evidence type="ECO:0000256" key="1">
    <source>
        <dbReference type="SAM" id="MobiDB-lite"/>
    </source>
</evidence>
<dbReference type="Pfam" id="PF09994">
    <property type="entry name" value="T6SS_Tle1-like_cat"/>
    <property type="match status" value="1"/>
</dbReference>
<name>A0A2D3L9Y3_PREIN</name>
<feature type="domain" description="T6SS Phospholipase effector Tle1-like catalytic" evidence="2">
    <location>
        <begin position="34"/>
        <end position="313"/>
    </location>
</feature>
<dbReference type="EMBL" id="CP024724">
    <property type="protein sequence ID" value="ATV27389.1"/>
    <property type="molecule type" value="Genomic_DNA"/>
</dbReference>
<evidence type="ECO:0000313" key="4">
    <source>
        <dbReference type="Proteomes" id="UP000229630"/>
    </source>
</evidence>
<evidence type="ECO:0000259" key="2">
    <source>
        <dbReference type="Pfam" id="PF09994"/>
    </source>
</evidence>
<dbReference type="Proteomes" id="UP000229630">
    <property type="component" value="Chromosome 2"/>
</dbReference>
<protein>
    <recommendedName>
        <fullName evidence="2">T6SS Phospholipase effector Tle1-like catalytic domain-containing protein</fullName>
    </recommendedName>
</protein>
<dbReference type="AlphaFoldDB" id="A0A2D3L9Y3"/>
<dbReference type="InterPro" id="IPR018712">
    <property type="entry name" value="Tle1-like_cat"/>
</dbReference>
<proteinExistence type="predicted"/>
<dbReference type="PANTHER" id="PTHR33840">
    <property type="match status" value="1"/>
</dbReference>
<dbReference type="RefSeq" id="WP_100020087.1">
    <property type="nucleotide sequence ID" value="NZ_CP024724.1"/>
</dbReference>
<sequence length="493" mass="56631">MIIMGEFTNRLCVVGLPSSDNKAEEATIDLTIGVSFDGTLNNKYNTQWASTEAIDDSYRNAYTNVVKLWRYYNCNNKDSFKVYIEGPGTVSPLLISRNDPSSEQYKKEQKHLDKDEDGTWVSSQKSDKLKGAGLGMSDTGVNAKIERACWLITRVVSKVCQGEKKLLKNLTLDVYGFSRGAASARSFISTIYSLNKEREKNSEDFQVSLSQWLSMYDFYTKKTNITIRFLGLFDTVSSYGYNFNDDVNDLQLRIPTFSPRVKRVVHLVAADEYRKNFSLTDISSAGNRGREIILPGAHSDIGGGYRDIEEEKMYDTLPRNMRYREYFDGKLECRGYMSYDKLVSEGWLPIGWNQPIHSLDRFGHSCTEYRKTRKVRNDYARIPCYVMYQLSTNQPYKPVIEGKCSIGRNDLQLRALKDLIISKVKANQSLYKWETIQNGERTVKFVGNDDEKELIKKIRYEFIHLSAYNSGISTLWANRAAKNNKRKIINDTI</sequence>
<reference evidence="3 4" key="1">
    <citation type="submission" date="2017-11" db="EMBL/GenBank/DDBJ databases">
        <title>Genome sequencing of Prevotella intermedia KCOM 2837.</title>
        <authorList>
            <person name="Kook J.-K."/>
            <person name="Park S.-N."/>
            <person name="Lim Y.K."/>
        </authorList>
    </citation>
    <scope>NUCLEOTIDE SEQUENCE [LARGE SCALE GENOMIC DNA]</scope>
    <source>
        <strain evidence="3 4">KCOM 2837</strain>
    </source>
</reference>